<evidence type="ECO:0000256" key="4">
    <source>
        <dbReference type="ARBA" id="ARBA00022692"/>
    </source>
</evidence>
<keyword evidence="4 12" id="KW-0812">Transmembrane</keyword>
<reference evidence="14" key="1">
    <citation type="submission" date="2021-01" db="UniProtKB">
        <authorList>
            <consortium name="EnsemblPlants"/>
        </authorList>
    </citation>
    <scope>IDENTIFICATION</scope>
</reference>
<keyword evidence="3" id="KW-0813">Transport</keyword>
<dbReference type="GO" id="GO:0000149">
    <property type="term" value="F:SNARE binding"/>
    <property type="evidence" value="ECO:0007669"/>
    <property type="project" value="TreeGrafter"/>
</dbReference>
<comment type="subunit">
    <text evidence="10">Part of the t-SNARE complex.</text>
</comment>
<feature type="coiled-coil region" evidence="11">
    <location>
        <begin position="40"/>
        <end position="90"/>
    </location>
</feature>
<dbReference type="PROSITE" id="PS50192">
    <property type="entry name" value="T_SNARE"/>
    <property type="match status" value="1"/>
</dbReference>
<dbReference type="SMART" id="SM00397">
    <property type="entry name" value="t_SNARE"/>
    <property type="match status" value="1"/>
</dbReference>
<dbReference type="EnsemblPlants" id="Kaladp0098s0170.1.v1.1">
    <property type="protein sequence ID" value="Kaladp0098s0170.1.v1.1"/>
    <property type="gene ID" value="Kaladp0098s0170.v1.1"/>
</dbReference>
<dbReference type="FunFam" id="1.20.5.110:FF:000037">
    <property type="entry name" value="Putative syntaxin-71-like"/>
    <property type="match status" value="1"/>
</dbReference>
<evidence type="ECO:0000259" key="13">
    <source>
        <dbReference type="PROSITE" id="PS50192"/>
    </source>
</evidence>
<dbReference type="GO" id="GO:0031201">
    <property type="term" value="C:SNARE complex"/>
    <property type="evidence" value="ECO:0007669"/>
    <property type="project" value="TreeGrafter"/>
</dbReference>
<dbReference type="InterPro" id="IPR000727">
    <property type="entry name" value="T_SNARE_dom"/>
</dbReference>
<organism evidence="14 15">
    <name type="scientific">Kalanchoe fedtschenkoi</name>
    <name type="common">Lavender scallops</name>
    <name type="synonym">South American air plant</name>
    <dbReference type="NCBI Taxonomy" id="63787"/>
    <lineage>
        <taxon>Eukaryota</taxon>
        <taxon>Viridiplantae</taxon>
        <taxon>Streptophyta</taxon>
        <taxon>Embryophyta</taxon>
        <taxon>Tracheophyta</taxon>
        <taxon>Spermatophyta</taxon>
        <taxon>Magnoliopsida</taxon>
        <taxon>eudicotyledons</taxon>
        <taxon>Gunneridae</taxon>
        <taxon>Pentapetalae</taxon>
        <taxon>Saxifragales</taxon>
        <taxon>Crassulaceae</taxon>
        <taxon>Kalanchoe</taxon>
    </lineage>
</organism>
<dbReference type="InterPro" id="IPR045242">
    <property type="entry name" value="Syntaxin"/>
</dbReference>
<evidence type="ECO:0000256" key="2">
    <source>
        <dbReference type="ARBA" id="ARBA00009063"/>
    </source>
</evidence>
<dbReference type="Proteomes" id="UP000594263">
    <property type="component" value="Unplaced"/>
</dbReference>
<name>A0A7N0V445_KALFE</name>
<evidence type="ECO:0000256" key="9">
    <source>
        <dbReference type="ARBA" id="ARBA00054128"/>
    </source>
</evidence>
<keyword evidence="15" id="KW-1185">Reference proteome</keyword>
<dbReference type="Pfam" id="PF05739">
    <property type="entry name" value="SNARE"/>
    <property type="match status" value="1"/>
</dbReference>
<evidence type="ECO:0000256" key="7">
    <source>
        <dbReference type="ARBA" id="ARBA00023054"/>
    </source>
</evidence>
<comment type="subcellular location">
    <subcellularLocation>
        <location evidence="1">Membrane</location>
        <topology evidence="1">Single-pass membrane protein</topology>
    </subcellularLocation>
</comment>
<evidence type="ECO:0000256" key="6">
    <source>
        <dbReference type="ARBA" id="ARBA00022989"/>
    </source>
</evidence>
<dbReference type="GO" id="GO:0006886">
    <property type="term" value="P:intracellular protein transport"/>
    <property type="evidence" value="ECO:0007669"/>
    <property type="project" value="InterPro"/>
</dbReference>
<dbReference type="AlphaFoldDB" id="A0A7N0V445"/>
<evidence type="ECO:0000313" key="15">
    <source>
        <dbReference type="Proteomes" id="UP000594263"/>
    </source>
</evidence>
<sequence>MSVIDILFRVDEICKRYDKYDIDKQREQNAFGDDAFARLYASVEAEIEKALQKSERAMTETNRAAAVAMNAEIRRTKARLLEEIPKLQKLAVKKAKGLLKEDLEARSDLVMALPERIRAIPDAATNAAAQGGWGTSTSRNHIKFDTPVDGNLGSEFFQQSEESSQFKQEYEMRRMKQDEGLDFISHGLDTLKDLAHDMNEELDRQVPLMDEIDTKVDRATADLKNTNVRLKETLFKVRSTRNFIIDIILLCVLLGIVSYLYNVLKE</sequence>
<dbReference type="PANTHER" id="PTHR19957:SF263">
    <property type="entry name" value="SYNTAXIN-72"/>
    <property type="match status" value="1"/>
</dbReference>
<keyword evidence="8 12" id="KW-0472">Membrane</keyword>
<evidence type="ECO:0000256" key="1">
    <source>
        <dbReference type="ARBA" id="ARBA00004167"/>
    </source>
</evidence>
<keyword evidence="5" id="KW-0653">Protein transport</keyword>
<proteinExistence type="inferred from homology"/>
<comment type="function">
    <text evidence="9">Vesicle trafficking protein that functions in the secretory pathway.</text>
</comment>
<keyword evidence="6 12" id="KW-1133">Transmembrane helix</keyword>
<dbReference type="CDD" id="cd15841">
    <property type="entry name" value="SNARE_Qc"/>
    <property type="match status" value="1"/>
</dbReference>
<dbReference type="PROSITE" id="PS00914">
    <property type="entry name" value="SYNTAXIN"/>
    <property type="match status" value="1"/>
</dbReference>
<evidence type="ECO:0000256" key="5">
    <source>
        <dbReference type="ARBA" id="ARBA00022927"/>
    </source>
</evidence>
<feature type="domain" description="T-SNARE coiled-coil homology" evidence="13">
    <location>
        <begin position="171"/>
        <end position="233"/>
    </location>
</feature>
<evidence type="ECO:0000256" key="8">
    <source>
        <dbReference type="ARBA" id="ARBA00023136"/>
    </source>
</evidence>
<dbReference type="Gramene" id="Kaladp0098s0170.1.v1.1">
    <property type="protein sequence ID" value="Kaladp0098s0170.1.v1.1"/>
    <property type="gene ID" value="Kaladp0098s0170.v1.1"/>
</dbReference>
<dbReference type="OMA" id="KYDADKH"/>
<dbReference type="GO" id="GO:0012505">
    <property type="term" value="C:endomembrane system"/>
    <property type="evidence" value="ECO:0007669"/>
    <property type="project" value="TreeGrafter"/>
</dbReference>
<dbReference type="GO" id="GO:0005484">
    <property type="term" value="F:SNAP receptor activity"/>
    <property type="evidence" value="ECO:0007669"/>
    <property type="project" value="InterPro"/>
</dbReference>
<dbReference type="SUPFAM" id="SSF58038">
    <property type="entry name" value="SNARE fusion complex"/>
    <property type="match status" value="1"/>
</dbReference>
<keyword evidence="7 11" id="KW-0175">Coiled coil</keyword>
<dbReference type="GO" id="GO:0048278">
    <property type="term" value="P:vesicle docking"/>
    <property type="evidence" value="ECO:0007669"/>
    <property type="project" value="TreeGrafter"/>
</dbReference>
<evidence type="ECO:0000256" key="12">
    <source>
        <dbReference type="SAM" id="Phobius"/>
    </source>
</evidence>
<dbReference type="PANTHER" id="PTHR19957">
    <property type="entry name" value="SYNTAXIN"/>
    <property type="match status" value="1"/>
</dbReference>
<evidence type="ECO:0000256" key="11">
    <source>
        <dbReference type="SAM" id="Coils"/>
    </source>
</evidence>
<dbReference type="GO" id="GO:0006906">
    <property type="term" value="P:vesicle fusion"/>
    <property type="evidence" value="ECO:0007669"/>
    <property type="project" value="TreeGrafter"/>
</dbReference>
<dbReference type="Gene3D" id="1.20.5.110">
    <property type="match status" value="1"/>
</dbReference>
<dbReference type="InterPro" id="IPR006012">
    <property type="entry name" value="Syntaxin/epimorphin_CS"/>
</dbReference>
<protein>
    <recommendedName>
        <fullName evidence="13">t-SNARE coiled-coil homology domain-containing protein</fullName>
    </recommendedName>
</protein>
<evidence type="ECO:0000256" key="3">
    <source>
        <dbReference type="ARBA" id="ARBA00022448"/>
    </source>
</evidence>
<evidence type="ECO:0000256" key="10">
    <source>
        <dbReference type="ARBA" id="ARBA00061857"/>
    </source>
</evidence>
<accession>A0A7N0V445</accession>
<comment type="similarity">
    <text evidence="2">Belongs to the syntaxin family.</text>
</comment>
<feature type="transmembrane region" description="Helical" evidence="12">
    <location>
        <begin position="243"/>
        <end position="261"/>
    </location>
</feature>
<evidence type="ECO:0000313" key="14">
    <source>
        <dbReference type="EnsemblPlants" id="Kaladp0098s0170.1.v1.1"/>
    </source>
</evidence>